<dbReference type="EnsemblPlants" id="OPUNC06G11410.1">
    <property type="protein sequence ID" value="OPUNC06G11410.1"/>
    <property type="gene ID" value="OPUNC06G11410"/>
</dbReference>
<dbReference type="AlphaFoldDB" id="A0A0E0LAR7"/>
<evidence type="ECO:0000313" key="3">
    <source>
        <dbReference type="Proteomes" id="UP000026962"/>
    </source>
</evidence>
<name>A0A0E0LAR7_ORYPU</name>
<dbReference type="HOGENOM" id="CLU_2964995_0_0_1"/>
<sequence length="59" mass="6751">MRREATLPQLPLPMTAIRFLACQFSIPAAEGEMQIKKEPNRPSQPTSKGREQTKKKKKK</sequence>
<dbReference type="Proteomes" id="UP000026962">
    <property type="component" value="Chromosome 6"/>
</dbReference>
<proteinExistence type="predicted"/>
<keyword evidence="3" id="KW-1185">Reference proteome</keyword>
<feature type="region of interest" description="Disordered" evidence="1">
    <location>
        <begin position="31"/>
        <end position="59"/>
    </location>
</feature>
<evidence type="ECO:0000313" key="2">
    <source>
        <dbReference type="EnsemblPlants" id="OPUNC06G11410.1"/>
    </source>
</evidence>
<protein>
    <submittedName>
        <fullName evidence="2">Uncharacterized protein</fullName>
    </submittedName>
</protein>
<organism evidence="2">
    <name type="scientific">Oryza punctata</name>
    <name type="common">Red rice</name>
    <dbReference type="NCBI Taxonomy" id="4537"/>
    <lineage>
        <taxon>Eukaryota</taxon>
        <taxon>Viridiplantae</taxon>
        <taxon>Streptophyta</taxon>
        <taxon>Embryophyta</taxon>
        <taxon>Tracheophyta</taxon>
        <taxon>Spermatophyta</taxon>
        <taxon>Magnoliopsida</taxon>
        <taxon>Liliopsida</taxon>
        <taxon>Poales</taxon>
        <taxon>Poaceae</taxon>
        <taxon>BOP clade</taxon>
        <taxon>Oryzoideae</taxon>
        <taxon>Oryzeae</taxon>
        <taxon>Oryzinae</taxon>
        <taxon>Oryza</taxon>
    </lineage>
</organism>
<accession>A0A0E0LAR7</accession>
<evidence type="ECO:0000256" key="1">
    <source>
        <dbReference type="SAM" id="MobiDB-lite"/>
    </source>
</evidence>
<reference evidence="2" key="1">
    <citation type="submission" date="2015-04" db="UniProtKB">
        <authorList>
            <consortium name="EnsemblPlants"/>
        </authorList>
    </citation>
    <scope>IDENTIFICATION</scope>
</reference>
<dbReference type="Gramene" id="OPUNC06G11410.1">
    <property type="protein sequence ID" value="OPUNC06G11410.1"/>
    <property type="gene ID" value="OPUNC06G11410"/>
</dbReference>
<reference evidence="2" key="2">
    <citation type="submission" date="2018-05" db="EMBL/GenBank/DDBJ databases">
        <title>OpunRS2 (Oryza punctata Reference Sequence Version 2).</title>
        <authorList>
            <person name="Zhang J."/>
            <person name="Kudrna D."/>
            <person name="Lee S."/>
            <person name="Talag J."/>
            <person name="Welchert J."/>
            <person name="Wing R.A."/>
        </authorList>
    </citation>
    <scope>NUCLEOTIDE SEQUENCE [LARGE SCALE GENOMIC DNA]</scope>
</reference>